<name>A0A0T7PP07_MYCTX</name>
<evidence type="ECO:0000256" key="1">
    <source>
        <dbReference type="SAM" id="MobiDB-lite"/>
    </source>
</evidence>
<evidence type="ECO:0000313" key="2">
    <source>
        <dbReference type="EMBL" id="CFE44479.1"/>
    </source>
</evidence>
<dbReference type="Proteomes" id="UP000048289">
    <property type="component" value="Unassembled WGS sequence"/>
</dbReference>
<protein>
    <submittedName>
        <fullName evidence="4">Uncharacterized protein</fullName>
    </submittedName>
</protein>
<dbReference type="EMBL" id="CHKL01000669">
    <property type="protein sequence ID" value="COX15340.1"/>
    <property type="molecule type" value="Genomic_DNA"/>
</dbReference>
<reference evidence="6 7" key="1">
    <citation type="submission" date="2015-03" db="EMBL/GenBank/DDBJ databases">
        <authorList>
            <consortium name="Pathogen Informatics"/>
        </authorList>
    </citation>
    <scope>NUCLEOTIDE SEQUENCE [LARGE SCALE GENOMIC DNA]</scope>
    <source>
        <strain evidence="3 7">C09601061</strain>
        <strain evidence="2 8">G09901357</strain>
        <strain evidence="6">K00500041</strain>
        <strain evidence="5 9">P00601463</strain>
    </source>
</reference>
<sequence>MPTRSAQGRIRQSAPTSAGTRQPFLPQHLCRVQAFDNNAAVGLSQPCRQDVQVMGADIVDPAMQPGNLSGALTVAP</sequence>
<evidence type="ECO:0000313" key="3">
    <source>
        <dbReference type="EMBL" id="CFS23609.1"/>
    </source>
</evidence>
<gene>
    <name evidence="3" type="ORF">ERS007657_04629</name>
    <name evidence="2" type="ORF">ERS007681_03639</name>
    <name evidence="4" type="ORF">ERS007703_02716</name>
    <name evidence="5" type="ORF">ERS007741_03903</name>
</gene>
<dbReference type="EMBL" id="CSAE01000315">
    <property type="protein sequence ID" value="COW08470.1"/>
    <property type="molecule type" value="Genomic_DNA"/>
</dbReference>
<reference evidence="4" key="2">
    <citation type="submission" date="2015-03" db="EMBL/GenBank/DDBJ databases">
        <authorList>
            <person name="Murphy D."/>
        </authorList>
    </citation>
    <scope>NUCLEOTIDE SEQUENCE [LARGE SCALE GENOMIC DNA]</scope>
    <source>
        <strain evidence="4">K00500041</strain>
    </source>
</reference>
<organism evidence="4 6">
    <name type="scientific">Mycobacterium tuberculosis</name>
    <dbReference type="NCBI Taxonomy" id="1773"/>
    <lineage>
        <taxon>Bacteria</taxon>
        <taxon>Bacillati</taxon>
        <taxon>Actinomycetota</taxon>
        <taxon>Actinomycetes</taxon>
        <taxon>Mycobacteriales</taxon>
        <taxon>Mycobacteriaceae</taxon>
        <taxon>Mycobacterium</taxon>
        <taxon>Mycobacterium tuberculosis complex</taxon>
    </lineage>
</organism>
<dbReference type="Proteomes" id="UP000038802">
    <property type="component" value="Unassembled WGS sequence"/>
</dbReference>
<accession>A0A0T7PP07</accession>
<evidence type="ECO:0000313" key="9">
    <source>
        <dbReference type="Proteomes" id="UP000048600"/>
    </source>
</evidence>
<dbReference type="EMBL" id="CGCX01003747">
    <property type="protein sequence ID" value="CFS23609.1"/>
    <property type="molecule type" value="Genomic_DNA"/>
</dbReference>
<dbReference type="EMBL" id="CFOE01000664">
    <property type="protein sequence ID" value="CFE44479.1"/>
    <property type="molecule type" value="Genomic_DNA"/>
</dbReference>
<proteinExistence type="predicted"/>
<dbReference type="Proteomes" id="UP000046680">
    <property type="component" value="Unassembled WGS sequence"/>
</dbReference>
<evidence type="ECO:0000313" key="6">
    <source>
        <dbReference type="Proteomes" id="UP000038802"/>
    </source>
</evidence>
<evidence type="ECO:0000313" key="8">
    <source>
        <dbReference type="Proteomes" id="UP000048289"/>
    </source>
</evidence>
<evidence type="ECO:0000313" key="7">
    <source>
        <dbReference type="Proteomes" id="UP000046680"/>
    </source>
</evidence>
<dbReference type="AlphaFoldDB" id="A0A0T7PP07"/>
<evidence type="ECO:0000313" key="4">
    <source>
        <dbReference type="EMBL" id="COW08470.1"/>
    </source>
</evidence>
<dbReference type="Proteomes" id="UP000048600">
    <property type="component" value="Unassembled WGS sequence"/>
</dbReference>
<feature type="region of interest" description="Disordered" evidence="1">
    <location>
        <begin position="1"/>
        <end position="23"/>
    </location>
</feature>
<evidence type="ECO:0000313" key="5">
    <source>
        <dbReference type="EMBL" id="COX15340.1"/>
    </source>
</evidence>